<dbReference type="Proteomes" id="UP001610432">
    <property type="component" value="Unassembled WGS sequence"/>
</dbReference>
<comment type="cofactor">
    <cofactor evidence="2">
        <name>Mg(2+)</name>
        <dbReference type="ChEBI" id="CHEBI:18420"/>
    </cofactor>
</comment>
<dbReference type="GO" id="GO:0016787">
    <property type="term" value="F:hydrolase activity"/>
    <property type="evidence" value="ECO:0007669"/>
    <property type="project" value="UniProtKB-KW"/>
</dbReference>
<dbReference type="EMBL" id="JBFXLQ010000004">
    <property type="protein sequence ID" value="KAL2871179.1"/>
    <property type="molecule type" value="Genomic_DNA"/>
</dbReference>
<keyword evidence="13" id="KW-1185">Reference proteome</keyword>
<comment type="subcellular location">
    <subcellularLocation>
        <location evidence="3">Cytoplasmic vesicle lumen</location>
    </subcellularLocation>
</comment>
<keyword evidence="8" id="KW-0968">Cytoplasmic vesicle</keyword>
<gene>
    <name evidence="12" type="ORF">BJX67DRAFT_343757</name>
</gene>
<accession>A0ABR4M3K9</accession>
<dbReference type="SUPFAM" id="SSF48225">
    <property type="entry name" value="Seven-hairpin glycosidases"/>
    <property type="match status" value="1"/>
</dbReference>
<comment type="pathway">
    <text evidence="4">Protein modification; protein glycosylation.</text>
</comment>
<evidence type="ECO:0000256" key="7">
    <source>
        <dbReference type="ARBA" id="ARBA00023157"/>
    </source>
</evidence>
<dbReference type="InterPro" id="IPR001382">
    <property type="entry name" value="Glyco_hydro_47"/>
</dbReference>
<dbReference type="InterPro" id="IPR050749">
    <property type="entry name" value="Glycosyl_Hydrolase_47"/>
</dbReference>
<evidence type="ECO:0000256" key="8">
    <source>
        <dbReference type="ARBA" id="ARBA00023329"/>
    </source>
</evidence>
<evidence type="ECO:0000256" key="10">
    <source>
        <dbReference type="RuleBase" id="RU361193"/>
    </source>
</evidence>
<organism evidence="12 13">
    <name type="scientific">Aspergillus lucknowensis</name>
    <dbReference type="NCBI Taxonomy" id="176173"/>
    <lineage>
        <taxon>Eukaryota</taxon>
        <taxon>Fungi</taxon>
        <taxon>Dikarya</taxon>
        <taxon>Ascomycota</taxon>
        <taxon>Pezizomycotina</taxon>
        <taxon>Eurotiomycetes</taxon>
        <taxon>Eurotiomycetidae</taxon>
        <taxon>Eurotiales</taxon>
        <taxon>Aspergillaceae</taxon>
        <taxon>Aspergillus</taxon>
        <taxon>Aspergillus subgen. Nidulantes</taxon>
    </lineage>
</organism>
<keyword evidence="11" id="KW-0472">Membrane</keyword>
<dbReference type="InterPro" id="IPR036026">
    <property type="entry name" value="Seven-hairpin_glycosidases"/>
</dbReference>
<name>A0ABR4M3K9_9EURO</name>
<evidence type="ECO:0000256" key="5">
    <source>
        <dbReference type="ARBA" id="ARBA00007658"/>
    </source>
</evidence>
<dbReference type="PRINTS" id="PR00747">
    <property type="entry name" value="GLYHDRLASE47"/>
</dbReference>
<keyword evidence="11" id="KW-1133">Transmembrane helix</keyword>
<dbReference type="PANTHER" id="PTHR11742:SF89">
    <property type="entry name" value="ALPHA-1,2-MANNOSIDASE"/>
    <property type="match status" value="1"/>
</dbReference>
<evidence type="ECO:0000256" key="11">
    <source>
        <dbReference type="SAM" id="Phobius"/>
    </source>
</evidence>
<protein>
    <recommendedName>
        <fullName evidence="10">alpha-1,2-Mannosidase</fullName>
        <ecNumber evidence="10">3.2.1.-</ecNumber>
    </recommendedName>
</protein>
<evidence type="ECO:0000256" key="1">
    <source>
        <dbReference type="ARBA" id="ARBA00001913"/>
    </source>
</evidence>
<reference evidence="12 13" key="1">
    <citation type="submission" date="2024-07" db="EMBL/GenBank/DDBJ databases">
        <title>Section-level genome sequencing and comparative genomics of Aspergillus sections Usti and Cavernicolus.</title>
        <authorList>
            <consortium name="Lawrence Berkeley National Laboratory"/>
            <person name="Nybo J.L."/>
            <person name="Vesth T.C."/>
            <person name="Theobald S."/>
            <person name="Frisvad J.C."/>
            <person name="Larsen T.O."/>
            <person name="Kjaerboelling I."/>
            <person name="Rothschild-Mancinelli K."/>
            <person name="Lyhne E.K."/>
            <person name="Kogle M.E."/>
            <person name="Barry K."/>
            <person name="Clum A."/>
            <person name="Na H."/>
            <person name="Ledsgaard L."/>
            <person name="Lin J."/>
            <person name="Lipzen A."/>
            <person name="Kuo A."/>
            <person name="Riley R."/>
            <person name="Mondo S."/>
            <person name="Labutti K."/>
            <person name="Haridas S."/>
            <person name="Pangalinan J."/>
            <person name="Salamov A.A."/>
            <person name="Simmons B.A."/>
            <person name="Magnuson J.K."/>
            <person name="Chen J."/>
            <person name="Drula E."/>
            <person name="Henrissat B."/>
            <person name="Wiebenga A."/>
            <person name="Lubbers R.J."/>
            <person name="Gomes A.C."/>
            <person name="Macurrencykelacurrency M.R."/>
            <person name="Stajich J."/>
            <person name="Grigoriev I.V."/>
            <person name="Mortensen U.H."/>
            <person name="De Vries R.P."/>
            <person name="Baker S.E."/>
            <person name="Andersen M.R."/>
        </authorList>
    </citation>
    <scope>NUCLEOTIDE SEQUENCE [LARGE SCALE GENOMIC DNA]</scope>
    <source>
        <strain evidence="12 13">CBS 449.75</strain>
    </source>
</reference>
<evidence type="ECO:0000256" key="2">
    <source>
        <dbReference type="ARBA" id="ARBA00001946"/>
    </source>
</evidence>
<sequence length="611" mass="68465">MGFLTARSAAFSTSLRPLRPLRGQKIEWDAMAILNKRYSSSLAIAAAFLFFLVLLRRNTPSATVLPVASRLSPNLCPATPPDPPYNRTNTNGFSWRDIPVRYPVQNPIPLSPERPIALPQIQHSFPPPTPESEELRKARQARIKETFTRAWRSYEQHAWKADELRPISGSWRNTFGGWGATLVDNLDTLLIMDMPEEFERAVTALLDVDFSPHSSSASTVNLFETTIRYLGGFLAAYDLSGCSDTRLLDKAIQIGDMIYASFDTPSRMPVTRWNPHKAAGGEEQFPASQGTIADVASSSLELTRLSQLTGDTRYFDAISRITDVLDEQQYRTRIPGLWPVALDVSKPDLTRSSTFTFGGMADSAYEYLAKTYQLLGGVGRAPQYKRLYEGALNTGADTLLFRPMVPDSADILVSGVAHATTSSVNMETRSEHLSCFAGGMYALGGKLFGNETHVAIARKLTDGCVWLYRESPLGIMPEMFSLSACPSLVECPWDERQEGGVFTAVRDKRYNLRPEAVESVFYMYRITGEERYREAAWEMFEAIDAVTRTEYANAAVRDVMDVRNPEKEDSMESFWMAETLKYLYLIFGEPGLVSLDEFVLNTEAHPFRLPR</sequence>
<evidence type="ECO:0000313" key="12">
    <source>
        <dbReference type="EMBL" id="KAL2871179.1"/>
    </source>
</evidence>
<dbReference type="PANTHER" id="PTHR11742">
    <property type="entry name" value="MANNOSYL-OLIGOSACCHARIDE ALPHA-1,2-MANNOSIDASE-RELATED"/>
    <property type="match status" value="1"/>
</dbReference>
<feature type="transmembrane region" description="Helical" evidence="11">
    <location>
        <begin position="38"/>
        <end position="55"/>
    </location>
</feature>
<comment type="function">
    <text evidence="9">Involved in the maturation of Asn-linked oligosaccharides. Progressively trims alpha-1,2-linked mannose residues from Man(9)GlcNAc(2) to produce Man(5)GlcNAc(2).</text>
</comment>
<evidence type="ECO:0000256" key="6">
    <source>
        <dbReference type="ARBA" id="ARBA00022801"/>
    </source>
</evidence>
<keyword evidence="10" id="KW-0326">Glycosidase</keyword>
<comment type="similarity">
    <text evidence="5 10">Belongs to the glycosyl hydrolase 47 family.</text>
</comment>
<comment type="caution">
    <text evidence="12">The sequence shown here is derived from an EMBL/GenBank/DDBJ whole genome shotgun (WGS) entry which is preliminary data.</text>
</comment>
<evidence type="ECO:0000256" key="9">
    <source>
        <dbReference type="ARBA" id="ARBA00024790"/>
    </source>
</evidence>
<evidence type="ECO:0000256" key="4">
    <source>
        <dbReference type="ARBA" id="ARBA00004922"/>
    </source>
</evidence>
<comment type="cofactor">
    <cofactor evidence="1">
        <name>Ca(2+)</name>
        <dbReference type="ChEBI" id="CHEBI:29108"/>
    </cofactor>
</comment>
<dbReference type="GeneID" id="98143256"/>
<keyword evidence="7" id="KW-1015">Disulfide bond</keyword>
<dbReference type="RefSeq" id="XP_070890158.1">
    <property type="nucleotide sequence ID" value="XM_071028184.1"/>
</dbReference>
<proteinExistence type="inferred from homology"/>
<evidence type="ECO:0000313" key="13">
    <source>
        <dbReference type="Proteomes" id="UP001610432"/>
    </source>
</evidence>
<dbReference type="Gene3D" id="1.50.10.10">
    <property type="match status" value="1"/>
</dbReference>
<keyword evidence="6 10" id="KW-0378">Hydrolase</keyword>
<keyword evidence="11" id="KW-0812">Transmembrane</keyword>
<dbReference type="Pfam" id="PF01532">
    <property type="entry name" value="Glyco_hydro_47"/>
    <property type="match status" value="1"/>
</dbReference>
<dbReference type="InterPro" id="IPR012341">
    <property type="entry name" value="6hp_glycosidase-like_sf"/>
</dbReference>
<dbReference type="EC" id="3.2.1.-" evidence="10"/>
<evidence type="ECO:0000256" key="3">
    <source>
        <dbReference type="ARBA" id="ARBA00004321"/>
    </source>
</evidence>